<feature type="compositionally biased region" description="Acidic residues" evidence="1">
    <location>
        <begin position="383"/>
        <end position="393"/>
    </location>
</feature>
<gene>
    <name evidence="2" type="ORF">Taro_015245</name>
</gene>
<dbReference type="PANTHER" id="PTHR36005:SF1">
    <property type="entry name" value="DNA LIGASE-LIKE PROTEIN"/>
    <property type="match status" value="1"/>
</dbReference>
<comment type="caution">
    <text evidence="2">The sequence shown here is derived from an EMBL/GenBank/DDBJ whole genome shotgun (WGS) entry which is preliminary data.</text>
</comment>
<keyword evidence="3" id="KW-1185">Reference proteome</keyword>
<evidence type="ECO:0000313" key="2">
    <source>
        <dbReference type="EMBL" id="MQL82764.1"/>
    </source>
</evidence>
<name>A0A843ULL4_COLES</name>
<feature type="compositionally biased region" description="Acidic residues" evidence="1">
    <location>
        <begin position="116"/>
        <end position="132"/>
    </location>
</feature>
<feature type="compositionally biased region" description="Basic and acidic residues" evidence="1">
    <location>
        <begin position="269"/>
        <end position="296"/>
    </location>
</feature>
<evidence type="ECO:0000313" key="3">
    <source>
        <dbReference type="Proteomes" id="UP000652761"/>
    </source>
</evidence>
<organism evidence="2 3">
    <name type="scientific">Colocasia esculenta</name>
    <name type="common">Wild taro</name>
    <name type="synonym">Arum esculentum</name>
    <dbReference type="NCBI Taxonomy" id="4460"/>
    <lineage>
        <taxon>Eukaryota</taxon>
        <taxon>Viridiplantae</taxon>
        <taxon>Streptophyta</taxon>
        <taxon>Embryophyta</taxon>
        <taxon>Tracheophyta</taxon>
        <taxon>Spermatophyta</taxon>
        <taxon>Magnoliopsida</taxon>
        <taxon>Liliopsida</taxon>
        <taxon>Araceae</taxon>
        <taxon>Aroideae</taxon>
        <taxon>Colocasieae</taxon>
        <taxon>Colocasia</taxon>
    </lineage>
</organism>
<protein>
    <submittedName>
        <fullName evidence="2">Uncharacterized protein</fullName>
    </submittedName>
</protein>
<sequence>MDIAEDEMEFPPPAEPSPPHHCRRLKRLKKVSAVGDLPALQTPASDSAPVFGGPDEDAVVDVVPDVGVVPDPGRSADGMSPAPGSDGSDERVDLDDGLDPLFGDSYRFEGSGGADMGDEVEMEASQDLEEGDNGSSRFREAMDDPGKKKSAKKRLSMEGGEGKHRKKRTSSGEGGGDGKAEESARNKRKLEKERKAHLEQLHAESQRLLRETRDASFRPATVVEKPISSVLEKIRRRKLEILKISSVSNDTDRIVEANSPVVEPAIAESDSRQHSESIEVPERISGNEDEIPKSDTQEAQETSDDHQHCNRENDQPEDCNDVLQDNNGESSLLSAYPDVNSDPSDDTSSDEEDYDKENVDPGPEKPVNVNLYRKNDLAKSFVDEEAEEEDDSDHDLMRFKENDEEEGSEEDEDEVLDDLIASGYEEMPLDNEKRNELHQKWLQQQDAVATDNVLQRLNCGKERRDPLLLDDENDDGEPGENSSQESLNTALPANDIRQHSRKAKQMIAQMFTDAEDAYISSDDEETEQRLFRQRLLLEQTVSIFHVLEMFIAHSNKYK</sequence>
<feature type="compositionally biased region" description="Pro residues" evidence="1">
    <location>
        <begin position="10"/>
        <end position="19"/>
    </location>
</feature>
<dbReference type="PANTHER" id="PTHR36005">
    <property type="entry name" value="DNA LIGASE-LIKE PROTEIN"/>
    <property type="match status" value="1"/>
</dbReference>
<reference evidence="2" key="1">
    <citation type="submission" date="2017-07" db="EMBL/GenBank/DDBJ databases">
        <title>Taro Niue Genome Assembly and Annotation.</title>
        <authorList>
            <person name="Atibalentja N."/>
            <person name="Keating K."/>
            <person name="Fields C.J."/>
        </authorList>
    </citation>
    <scope>NUCLEOTIDE SEQUENCE</scope>
    <source>
        <strain evidence="2">Niue_2</strain>
        <tissue evidence="2">Leaf</tissue>
    </source>
</reference>
<dbReference type="EMBL" id="NMUH01000652">
    <property type="protein sequence ID" value="MQL82764.1"/>
    <property type="molecule type" value="Genomic_DNA"/>
</dbReference>
<feature type="compositionally biased region" description="Acidic residues" evidence="1">
    <location>
        <begin position="343"/>
        <end position="355"/>
    </location>
</feature>
<feature type="compositionally biased region" description="Acidic residues" evidence="1">
    <location>
        <begin position="402"/>
        <end position="414"/>
    </location>
</feature>
<dbReference type="AlphaFoldDB" id="A0A843ULL4"/>
<feature type="compositionally biased region" description="Polar residues" evidence="1">
    <location>
        <begin position="482"/>
        <end position="491"/>
    </location>
</feature>
<feature type="region of interest" description="Disordered" evidence="1">
    <location>
        <begin position="246"/>
        <end position="414"/>
    </location>
</feature>
<accession>A0A843ULL4</accession>
<feature type="compositionally biased region" description="Basic and acidic residues" evidence="1">
    <location>
        <begin position="137"/>
        <end position="147"/>
    </location>
</feature>
<feature type="compositionally biased region" description="Basic and acidic residues" evidence="1">
    <location>
        <begin position="176"/>
        <end position="216"/>
    </location>
</feature>
<feature type="region of interest" description="Disordered" evidence="1">
    <location>
        <begin position="1"/>
        <end position="21"/>
    </location>
</feature>
<feature type="region of interest" description="Disordered" evidence="1">
    <location>
        <begin position="66"/>
        <end position="218"/>
    </location>
</feature>
<feature type="compositionally biased region" description="Basic and acidic residues" evidence="1">
    <location>
        <begin position="303"/>
        <end position="314"/>
    </location>
</feature>
<feature type="compositionally biased region" description="Polar residues" evidence="1">
    <location>
        <begin position="323"/>
        <end position="333"/>
    </location>
</feature>
<feature type="compositionally biased region" description="Acidic residues" evidence="1">
    <location>
        <begin position="468"/>
        <end position="478"/>
    </location>
</feature>
<dbReference type="Proteomes" id="UP000652761">
    <property type="component" value="Unassembled WGS sequence"/>
</dbReference>
<dbReference type="OrthoDB" id="1919305at2759"/>
<proteinExistence type="predicted"/>
<feature type="region of interest" description="Disordered" evidence="1">
    <location>
        <begin position="464"/>
        <end position="492"/>
    </location>
</feature>
<evidence type="ECO:0000256" key="1">
    <source>
        <dbReference type="SAM" id="MobiDB-lite"/>
    </source>
</evidence>